<dbReference type="Gene3D" id="3.40.47.10">
    <property type="match status" value="3"/>
</dbReference>
<dbReference type="InterPro" id="IPR000794">
    <property type="entry name" value="Beta-ketoacyl_synthase"/>
</dbReference>
<dbReference type="PANTHER" id="PTHR11712:SF336">
    <property type="entry name" value="3-OXOACYL-[ACYL-CARRIER-PROTEIN] SYNTHASE, MITOCHONDRIAL"/>
    <property type="match status" value="1"/>
</dbReference>
<evidence type="ECO:0000259" key="4">
    <source>
        <dbReference type="PROSITE" id="PS52004"/>
    </source>
</evidence>
<keyword evidence="5" id="KW-0012">Acyltransferase</keyword>
<accession>A0A841DPJ6</accession>
<evidence type="ECO:0000256" key="1">
    <source>
        <dbReference type="ARBA" id="ARBA00008467"/>
    </source>
</evidence>
<dbReference type="EC" id="2.3.1.179" evidence="5"/>
<gene>
    <name evidence="5" type="ORF">HDA44_000719</name>
</gene>
<dbReference type="Proteomes" id="UP000558997">
    <property type="component" value="Unassembled WGS sequence"/>
</dbReference>
<dbReference type="GO" id="GO:0004315">
    <property type="term" value="F:3-oxoacyl-[acyl-carrier-protein] synthase activity"/>
    <property type="evidence" value="ECO:0007669"/>
    <property type="project" value="UniProtKB-EC"/>
</dbReference>
<dbReference type="SUPFAM" id="SSF53901">
    <property type="entry name" value="Thiolase-like"/>
    <property type="match status" value="3"/>
</dbReference>
<dbReference type="PROSITE" id="PS00606">
    <property type="entry name" value="KS3_1"/>
    <property type="match status" value="1"/>
</dbReference>
<keyword evidence="2 3" id="KW-0808">Transferase</keyword>
<evidence type="ECO:0000313" key="6">
    <source>
        <dbReference type="Proteomes" id="UP000558997"/>
    </source>
</evidence>
<sequence>MNATGVAITGIGVTCALGTGADAVWTGVRDAVSGIGRTKRLDTSTLSCHYSGEVAEVAAPPRRSKGRIDRAIGLALGAAAEALEDAKLDLAGFDPYRVGIATGTSVGGLDAGEQYHWQLLRDGRAGASKAHLLMYPLSTSTDAVSAAFGLKGPKVVISNACAAGANSIGWALDTIREGRADVMLAGGVDVLDLLSLAGFDSLKALDEEPCAPYSRSSGLNIGEGAAFLVLESEELARARGAQVLGYVLGYALTSDAHHATAPDPVGGGALRAMRRALEQAGYTAADVDYVNGHGTGTPANDSAERKAVTALFGGKNVPPMSSTKSQVGHMLGAAGALEAAVCALAMREQILPPTVNVEPAEEVAAAGPAYDIVPNASRRADLGLVVSNSFAFGGNNCSLVLGRTLKPGPQRPDRRVVITGAGVVSPIGLGRDGLITGLRAGQVGIAAATRIDTGEAASKLVAEITDQGYRRRIDPAYARRLDQLGTLVLAATRDAFADAEYQITRQNATDVGMVFGTYTGPLDTVAQLTETIGTDGPHRVNPRLFPNSVMNAAPGHACLSLQIKGPLSTLAIGCASGIAGLGYASDLIRRGEAEVMAAVSADELTGLVHLGYDHLGILTSDALRPYDTRASGCALGAGSVALVLESLEHAKERGATILAEVRGHAGTADAYRVAGNEESGEAWAQCHRNALDAAGVTPAEVGVVYGDARGTGTLDRAEARAIASVFPAGTTRLANISGQVGHIHSTTPLMSVLAAAESLGTGWVPPIAGLREPLPGLERYVGSERDPAGRAAVVTAANWGGTYASVVLSPCG</sequence>
<organism evidence="5 6">
    <name type="scientific">Kribbella solani</name>
    <dbReference type="NCBI Taxonomy" id="236067"/>
    <lineage>
        <taxon>Bacteria</taxon>
        <taxon>Bacillati</taxon>
        <taxon>Actinomycetota</taxon>
        <taxon>Actinomycetes</taxon>
        <taxon>Propionibacteriales</taxon>
        <taxon>Kribbellaceae</taxon>
        <taxon>Kribbella</taxon>
    </lineage>
</organism>
<protein>
    <submittedName>
        <fullName evidence="5">3-oxoacyl-[acyl-carrier-protein] synthase II</fullName>
        <ecNumber evidence="5">2.3.1.179</ecNumber>
    </submittedName>
</protein>
<dbReference type="SMART" id="SM00825">
    <property type="entry name" value="PKS_KS"/>
    <property type="match status" value="1"/>
</dbReference>
<dbReference type="GO" id="GO:0006633">
    <property type="term" value="P:fatty acid biosynthetic process"/>
    <property type="evidence" value="ECO:0007669"/>
    <property type="project" value="InterPro"/>
</dbReference>
<dbReference type="Pfam" id="PF02801">
    <property type="entry name" value="Ketoacyl-synt_C"/>
    <property type="match status" value="2"/>
</dbReference>
<dbReference type="PROSITE" id="PS52004">
    <property type="entry name" value="KS3_2"/>
    <property type="match status" value="2"/>
</dbReference>
<dbReference type="InterPro" id="IPR018201">
    <property type="entry name" value="Ketoacyl_synth_AS"/>
</dbReference>
<keyword evidence="6" id="KW-1185">Reference proteome</keyword>
<proteinExistence type="inferred from homology"/>
<comment type="caution">
    <text evidence="5">The sequence shown here is derived from an EMBL/GenBank/DDBJ whole genome shotgun (WGS) entry which is preliminary data.</text>
</comment>
<name>A0A841DPJ6_9ACTN</name>
<dbReference type="InterPro" id="IPR016039">
    <property type="entry name" value="Thiolase-like"/>
</dbReference>
<evidence type="ECO:0000313" key="5">
    <source>
        <dbReference type="EMBL" id="MBB5977378.1"/>
    </source>
</evidence>
<reference evidence="5 6" key="1">
    <citation type="submission" date="2020-08" db="EMBL/GenBank/DDBJ databases">
        <title>Sequencing the genomes of 1000 actinobacteria strains.</title>
        <authorList>
            <person name="Klenk H.-P."/>
        </authorList>
    </citation>
    <scope>NUCLEOTIDE SEQUENCE [LARGE SCALE GENOMIC DNA]</scope>
    <source>
        <strain evidence="5 6">DSM 17294</strain>
    </source>
</reference>
<dbReference type="EMBL" id="JACHNF010000001">
    <property type="protein sequence ID" value="MBB5977378.1"/>
    <property type="molecule type" value="Genomic_DNA"/>
</dbReference>
<dbReference type="CDD" id="cd00834">
    <property type="entry name" value="KAS_I_II"/>
    <property type="match status" value="1"/>
</dbReference>
<dbReference type="InterPro" id="IPR014031">
    <property type="entry name" value="Ketoacyl_synth_C"/>
</dbReference>
<comment type="similarity">
    <text evidence="1 3">Belongs to the thiolase-like superfamily. Beta-ketoacyl-ACP synthases family.</text>
</comment>
<dbReference type="InterPro" id="IPR014030">
    <property type="entry name" value="Ketoacyl_synth_N"/>
</dbReference>
<dbReference type="RefSeq" id="WP_184831297.1">
    <property type="nucleotide sequence ID" value="NZ_BAAAVN010000014.1"/>
</dbReference>
<dbReference type="PANTHER" id="PTHR11712">
    <property type="entry name" value="POLYKETIDE SYNTHASE-RELATED"/>
    <property type="match status" value="1"/>
</dbReference>
<dbReference type="Pfam" id="PF00109">
    <property type="entry name" value="ketoacyl-synt"/>
    <property type="match status" value="2"/>
</dbReference>
<feature type="domain" description="Ketosynthase family 3 (KS3)" evidence="4">
    <location>
        <begin position="3"/>
        <end position="403"/>
    </location>
</feature>
<dbReference type="GO" id="GO:0005829">
    <property type="term" value="C:cytosol"/>
    <property type="evidence" value="ECO:0007669"/>
    <property type="project" value="TreeGrafter"/>
</dbReference>
<feature type="domain" description="Ketosynthase family 3 (KS3)" evidence="4">
    <location>
        <begin position="413"/>
        <end position="810"/>
    </location>
</feature>
<evidence type="ECO:0000256" key="2">
    <source>
        <dbReference type="ARBA" id="ARBA00022679"/>
    </source>
</evidence>
<dbReference type="InterPro" id="IPR020841">
    <property type="entry name" value="PKS_Beta-ketoAc_synthase_dom"/>
</dbReference>
<dbReference type="AlphaFoldDB" id="A0A841DPJ6"/>
<evidence type="ECO:0000256" key="3">
    <source>
        <dbReference type="RuleBase" id="RU003694"/>
    </source>
</evidence>